<protein>
    <submittedName>
        <fullName evidence="1">Uncharacterized protein</fullName>
    </submittedName>
</protein>
<evidence type="ECO:0000313" key="2">
    <source>
        <dbReference type="Proteomes" id="UP000620262"/>
    </source>
</evidence>
<organism evidence="1 2">
    <name type="scientific">Rhizobium viscosum</name>
    <name type="common">Arthrobacter viscosus</name>
    <dbReference type="NCBI Taxonomy" id="1673"/>
    <lineage>
        <taxon>Bacteria</taxon>
        <taxon>Pseudomonadati</taxon>
        <taxon>Pseudomonadota</taxon>
        <taxon>Alphaproteobacteria</taxon>
        <taxon>Hyphomicrobiales</taxon>
        <taxon>Rhizobiaceae</taxon>
        <taxon>Rhizobium/Agrobacterium group</taxon>
        <taxon>Rhizobium</taxon>
    </lineage>
</organism>
<sequence length="219" mass="24024">MTIALDRQDVVFTVAFRILHPTAFFDEQVTRVGAGRADRNAPSPEIDAAYENMLAVVEVYCCRPAVPENQFVNDNPLAIAQCQSRIVGHEIDTGKRTALLVSGSQFIGSFPIGIEVHIRAENCSPTGDVYRAIPGASFTCYRYRIGITALFQVELATGSQPIELPMNILGIDLYLRFHLVPPQQNTPSALSSELIFLQALPMAPGGAQEPHLQAFRLQL</sequence>
<dbReference type="EMBL" id="JADBEC010000002">
    <property type="protein sequence ID" value="MBE1507433.1"/>
    <property type="molecule type" value="Genomic_DNA"/>
</dbReference>
<reference evidence="1 2" key="1">
    <citation type="submission" date="2020-10" db="EMBL/GenBank/DDBJ databases">
        <title>Sequencing the genomes of 1000 actinobacteria strains.</title>
        <authorList>
            <person name="Klenk H.-P."/>
        </authorList>
    </citation>
    <scope>NUCLEOTIDE SEQUENCE [LARGE SCALE GENOMIC DNA]</scope>
    <source>
        <strain evidence="1 2">DSM 7307</strain>
    </source>
</reference>
<evidence type="ECO:0000313" key="1">
    <source>
        <dbReference type="EMBL" id="MBE1507433.1"/>
    </source>
</evidence>
<name>A0ABR9IW45_RHIVS</name>
<accession>A0ABR9IW45</accession>
<proteinExistence type="predicted"/>
<dbReference type="Proteomes" id="UP000620262">
    <property type="component" value="Unassembled WGS sequence"/>
</dbReference>
<comment type="caution">
    <text evidence="1">The sequence shown here is derived from an EMBL/GenBank/DDBJ whole genome shotgun (WGS) entry which is preliminary data.</text>
</comment>
<gene>
    <name evidence="1" type="ORF">H4W29_004678</name>
</gene>
<keyword evidence="2" id="KW-1185">Reference proteome</keyword>
<dbReference type="RefSeq" id="WP_246517425.1">
    <property type="nucleotide sequence ID" value="NZ_BAAAVL010000012.1"/>
</dbReference>